<gene>
    <name evidence="2" type="ORF">ACFOMG_13615</name>
</gene>
<dbReference type="Proteomes" id="UP001595722">
    <property type="component" value="Unassembled WGS sequence"/>
</dbReference>
<evidence type="ECO:0000313" key="3">
    <source>
        <dbReference type="Proteomes" id="UP001595722"/>
    </source>
</evidence>
<comment type="caution">
    <text evidence="2">The sequence shown here is derived from an EMBL/GenBank/DDBJ whole genome shotgun (WGS) entry which is preliminary data.</text>
</comment>
<dbReference type="Pfam" id="PF19661">
    <property type="entry name" value="DUF6164"/>
    <property type="match status" value="1"/>
</dbReference>
<sequence length="121" mass="14344">MARLLFRLNGVGEDEAQQIRQLLEQHEVAFYETHAGRWGISLAAIWLRHDDEFDAVRQLILDSQQQRRIQLRQEFEEKLRNGEIPDWRQRLVERPVDFIAVAFAISAILAIMLWPFLTIFD</sequence>
<reference evidence="3" key="1">
    <citation type="journal article" date="2019" name="Int. J. Syst. Evol. Microbiol.">
        <title>The Global Catalogue of Microorganisms (GCM) 10K type strain sequencing project: providing services to taxonomists for standard genome sequencing and annotation.</title>
        <authorList>
            <consortium name="The Broad Institute Genomics Platform"/>
            <consortium name="The Broad Institute Genome Sequencing Center for Infectious Disease"/>
            <person name="Wu L."/>
            <person name="Ma J."/>
        </authorList>
    </citation>
    <scope>NUCLEOTIDE SEQUENCE [LARGE SCALE GENOMIC DNA]</scope>
    <source>
        <strain evidence="3">KCTC 42424</strain>
    </source>
</reference>
<evidence type="ECO:0000313" key="2">
    <source>
        <dbReference type="EMBL" id="MFC3681137.1"/>
    </source>
</evidence>
<keyword evidence="3" id="KW-1185">Reference proteome</keyword>
<organism evidence="2 3">
    <name type="scientific">Bacterioplanoides pacificum</name>
    <dbReference type="NCBI Taxonomy" id="1171596"/>
    <lineage>
        <taxon>Bacteria</taxon>
        <taxon>Pseudomonadati</taxon>
        <taxon>Pseudomonadota</taxon>
        <taxon>Gammaproteobacteria</taxon>
        <taxon>Oceanospirillales</taxon>
        <taxon>Oceanospirillaceae</taxon>
        <taxon>Bacterioplanoides</taxon>
    </lineage>
</organism>
<name>A0ABV7VV84_9GAMM</name>
<accession>A0ABV7VV84</accession>
<dbReference type="RefSeq" id="WP_376867365.1">
    <property type="nucleotide sequence ID" value="NZ_JBHRYB010000013.1"/>
</dbReference>
<keyword evidence="1" id="KW-1133">Transmembrane helix</keyword>
<dbReference type="InterPro" id="IPR046162">
    <property type="entry name" value="DUF6164"/>
</dbReference>
<evidence type="ECO:0000256" key="1">
    <source>
        <dbReference type="SAM" id="Phobius"/>
    </source>
</evidence>
<dbReference type="EMBL" id="JBHRYB010000013">
    <property type="protein sequence ID" value="MFC3681137.1"/>
    <property type="molecule type" value="Genomic_DNA"/>
</dbReference>
<keyword evidence="1" id="KW-0812">Transmembrane</keyword>
<protein>
    <submittedName>
        <fullName evidence="2">DUF6164 family protein</fullName>
    </submittedName>
</protein>
<feature type="transmembrane region" description="Helical" evidence="1">
    <location>
        <begin position="98"/>
        <end position="117"/>
    </location>
</feature>
<proteinExistence type="predicted"/>
<keyword evidence="1" id="KW-0472">Membrane</keyword>